<protein>
    <submittedName>
        <fullName evidence="2">Uncharacterized protein</fullName>
    </submittedName>
</protein>
<feature type="compositionally biased region" description="Basic and acidic residues" evidence="1">
    <location>
        <begin position="92"/>
        <end position="112"/>
    </location>
</feature>
<accession>A0AAV7R0X5</accession>
<name>A0AAV7R0X5_PLEWA</name>
<evidence type="ECO:0000313" key="3">
    <source>
        <dbReference type="Proteomes" id="UP001066276"/>
    </source>
</evidence>
<comment type="caution">
    <text evidence="2">The sequence shown here is derived from an EMBL/GenBank/DDBJ whole genome shotgun (WGS) entry which is preliminary data.</text>
</comment>
<gene>
    <name evidence="2" type="ORF">NDU88_012241</name>
</gene>
<dbReference type="EMBL" id="JANPWB010000010">
    <property type="protein sequence ID" value="KAJ1145958.1"/>
    <property type="molecule type" value="Genomic_DNA"/>
</dbReference>
<sequence length="124" mass="13282">MDFVSAVREAVALSIPSSMRPTAEISCRMCSIVAPCAGSVMISDGVGICTYSSEAGDGALEFCRASEKSNCRDGLPDCLPDVLPPGIADSQSRVRSDRLLKRREIPVEERPAKHQPNTGKQMAQ</sequence>
<proteinExistence type="predicted"/>
<evidence type="ECO:0000313" key="2">
    <source>
        <dbReference type="EMBL" id="KAJ1145958.1"/>
    </source>
</evidence>
<organism evidence="2 3">
    <name type="scientific">Pleurodeles waltl</name>
    <name type="common">Iberian ribbed newt</name>
    <dbReference type="NCBI Taxonomy" id="8319"/>
    <lineage>
        <taxon>Eukaryota</taxon>
        <taxon>Metazoa</taxon>
        <taxon>Chordata</taxon>
        <taxon>Craniata</taxon>
        <taxon>Vertebrata</taxon>
        <taxon>Euteleostomi</taxon>
        <taxon>Amphibia</taxon>
        <taxon>Batrachia</taxon>
        <taxon>Caudata</taxon>
        <taxon>Salamandroidea</taxon>
        <taxon>Salamandridae</taxon>
        <taxon>Pleurodelinae</taxon>
        <taxon>Pleurodeles</taxon>
    </lineage>
</organism>
<keyword evidence="3" id="KW-1185">Reference proteome</keyword>
<reference evidence="2" key="1">
    <citation type="journal article" date="2022" name="bioRxiv">
        <title>Sequencing and chromosome-scale assembly of the giantPleurodeles waltlgenome.</title>
        <authorList>
            <person name="Brown T."/>
            <person name="Elewa A."/>
            <person name="Iarovenko S."/>
            <person name="Subramanian E."/>
            <person name="Araus A.J."/>
            <person name="Petzold A."/>
            <person name="Susuki M."/>
            <person name="Suzuki K.-i.T."/>
            <person name="Hayashi T."/>
            <person name="Toyoda A."/>
            <person name="Oliveira C."/>
            <person name="Osipova E."/>
            <person name="Leigh N.D."/>
            <person name="Simon A."/>
            <person name="Yun M.H."/>
        </authorList>
    </citation>
    <scope>NUCLEOTIDE SEQUENCE</scope>
    <source>
        <strain evidence="2">20211129_DDA</strain>
        <tissue evidence="2">Liver</tissue>
    </source>
</reference>
<feature type="region of interest" description="Disordered" evidence="1">
    <location>
        <begin position="89"/>
        <end position="124"/>
    </location>
</feature>
<dbReference type="AlphaFoldDB" id="A0AAV7R0X5"/>
<dbReference type="Proteomes" id="UP001066276">
    <property type="component" value="Chromosome 6"/>
</dbReference>
<feature type="compositionally biased region" description="Polar residues" evidence="1">
    <location>
        <begin position="115"/>
        <end position="124"/>
    </location>
</feature>
<evidence type="ECO:0000256" key="1">
    <source>
        <dbReference type="SAM" id="MobiDB-lite"/>
    </source>
</evidence>